<protein>
    <recommendedName>
        <fullName evidence="5">Serine protease</fullName>
    </recommendedName>
</protein>
<dbReference type="InterPro" id="IPR050966">
    <property type="entry name" value="Glutamyl_endopeptidase"/>
</dbReference>
<gene>
    <name evidence="3" type="ORF">F4562_004368</name>
</gene>
<dbReference type="InterPro" id="IPR009003">
    <property type="entry name" value="Peptidase_S1_PA"/>
</dbReference>
<organism evidence="3 4">
    <name type="scientific">Streptosporangium becharense</name>
    <dbReference type="NCBI Taxonomy" id="1816182"/>
    <lineage>
        <taxon>Bacteria</taxon>
        <taxon>Bacillati</taxon>
        <taxon>Actinomycetota</taxon>
        <taxon>Actinomycetes</taxon>
        <taxon>Streptosporangiales</taxon>
        <taxon>Streptosporangiaceae</taxon>
        <taxon>Streptosporangium</taxon>
    </lineage>
</organism>
<accession>A0A7W9MI72</accession>
<dbReference type="InterPro" id="IPR043504">
    <property type="entry name" value="Peptidase_S1_PA_chymotrypsin"/>
</dbReference>
<dbReference type="Gene3D" id="2.40.10.10">
    <property type="entry name" value="Trypsin-like serine proteases"/>
    <property type="match status" value="2"/>
</dbReference>
<feature type="signal peptide" evidence="2">
    <location>
        <begin position="1"/>
        <end position="28"/>
    </location>
</feature>
<evidence type="ECO:0000313" key="4">
    <source>
        <dbReference type="Proteomes" id="UP000540685"/>
    </source>
</evidence>
<proteinExistence type="predicted"/>
<keyword evidence="1 2" id="KW-0732">Signal</keyword>
<dbReference type="PANTHER" id="PTHR15462:SF19">
    <property type="entry name" value="PEPTIDASE S1 DOMAIN-CONTAINING PROTEIN"/>
    <property type="match status" value="1"/>
</dbReference>
<keyword evidence="4" id="KW-1185">Reference proteome</keyword>
<reference evidence="3 4" key="1">
    <citation type="submission" date="2020-08" db="EMBL/GenBank/DDBJ databases">
        <title>Sequencing the genomes of 1000 actinobacteria strains.</title>
        <authorList>
            <person name="Klenk H.-P."/>
        </authorList>
    </citation>
    <scope>NUCLEOTIDE SEQUENCE [LARGE SCALE GENOMIC DNA]</scope>
    <source>
        <strain evidence="3 4">DSM 46887</strain>
    </source>
</reference>
<evidence type="ECO:0000313" key="3">
    <source>
        <dbReference type="EMBL" id="MBB5821306.1"/>
    </source>
</evidence>
<evidence type="ECO:0000256" key="2">
    <source>
        <dbReference type="SAM" id="SignalP"/>
    </source>
</evidence>
<evidence type="ECO:0000256" key="1">
    <source>
        <dbReference type="ARBA" id="ARBA00022729"/>
    </source>
</evidence>
<dbReference type="PANTHER" id="PTHR15462">
    <property type="entry name" value="SERINE PROTEASE"/>
    <property type="match status" value="1"/>
</dbReference>
<dbReference type="AlphaFoldDB" id="A0A7W9MI72"/>
<dbReference type="RefSeq" id="WP_184854788.1">
    <property type="nucleotide sequence ID" value="NZ_JACHMP010000001.1"/>
</dbReference>
<dbReference type="EMBL" id="JACHMP010000001">
    <property type="protein sequence ID" value="MBB5821306.1"/>
    <property type="molecule type" value="Genomic_DNA"/>
</dbReference>
<dbReference type="Proteomes" id="UP000540685">
    <property type="component" value="Unassembled WGS sequence"/>
</dbReference>
<sequence>MKRILLPAGGAILATGMLAAGLAGTAQAVPDWAYDTMAKDAPSALEVAEFWFKANDHTNNLAKATPFTWETKATPKLNASGGYTPDGKPGVVAPIGEEKKSAAKVKNINLPKTIGKVFFVDSKGDLKWCSATSIQSKYRNLVATAGHCVYDDKANASVMDKWVFVPGYYQGKAPWGIYVGKTAYTHYDYSVYNDRDRDYAFVTVYRGVQFSGGTAKQVTAKEYAAHNGAKYVHEKEISDKEFAAGYEKYGQDGPFKSKALDPKVETVAKPADAAANVEEYIATGRNGIQLVAAEVTESVYRSAPDGLENGNRFTRYSNAVAISQEEYNEKKALKAEGKFLGKLEEVKDAQGNVTGWLKNEFFVKKWVKKTAQVKYWVETYFIVDGWVKDVGHLGENVGGQGFTWNQKPQQTVFVFGYPADAHPDGNKAYTGVTPKWTYGKTSGKVYVSAAEKVEEHIGLKSSFTPGADGGPWLAKYSNAKRLGYVNGVTSLFGDQDKNNRYDLITSPYFDGETATVYQKAANVWSGSIVK</sequence>
<evidence type="ECO:0008006" key="5">
    <source>
        <dbReference type="Google" id="ProtNLM"/>
    </source>
</evidence>
<comment type="caution">
    <text evidence="3">The sequence shown here is derived from an EMBL/GenBank/DDBJ whole genome shotgun (WGS) entry which is preliminary data.</text>
</comment>
<name>A0A7W9MI72_9ACTN</name>
<dbReference type="SUPFAM" id="SSF50494">
    <property type="entry name" value="Trypsin-like serine proteases"/>
    <property type="match status" value="1"/>
</dbReference>
<feature type="chain" id="PRO_5030642324" description="Serine protease" evidence="2">
    <location>
        <begin position="29"/>
        <end position="530"/>
    </location>
</feature>